<feature type="non-terminal residue" evidence="1">
    <location>
        <position position="79"/>
    </location>
</feature>
<evidence type="ECO:0000313" key="2">
    <source>
        <dbReference type="Proteomes" id="UP001178507"/>
    </source>
</evidence>
<dbReference type="AlphaFoldDB" id="A0AA36IAW8"/>
<keyword evidence="2" id="KW-1185">Reference proteome</keyword>
<accession>A0AA36IAW8</accession>
<evidence type="ECO:0000313" key="1">
    <source>
        <dbReference type="EMBL" id="CAJ1384129.1"/>
    </source>
</evidence>
<sequence length="79" mass="8798">VALALGQLNSKQQKVLKDLKVELAAGFDADAYRDTLASKVAAAEHLPLADSRGRIPKRDKGYSWCRRDNDADARLFRLE</sequence>
<dbReference type="EMBL" id="CAUJNA010001089">
    <property type="protein sequence ID" value="CAJ1384129.1"/>
    <property type="molecule type" value="Genomic_DNA"/>
</dbReference>
<feature type="non-terminal residue" evidence="1">
    <location>
        <position position="1"/>
    </location>
</feature>
<comment type="caution">
    <text evidence="1">The sequence shown here is derived from an EMBL/GenBank/DDBJ whole genome shotgun (WGS) entry which is preliminary data.</text>
</comment>
<dbReference type="Proteomes" id="UP001178507">
    <property type="component" value="Unassembled WGS sequence"/>
</dbReference>
<proteinExistence type="predicted"/>
<gene>
    <name evidence="1" type="ORF">EVOR1521_LOCUS11050</name>
</gene>
<reference evidence="1" key="1">
    <citation type="submission" date="2023-08" db="EMBL/GenBank/DDBJ databases">
        <authorList>
            <person name="Chen Y."/>
            <person name="Shah S."/>
            <person name="Dougan E. K."/>
            <person name="Thang M."/>
            <person name="Chan C."/>
        </authorList>
    </citation>
    <scope>NUCLEOTIDE SEQUENCE</scope>
</reference>
<name>A0AA36IAW8_9DINO</name>
<protein>
    <submittedName>
        <fullName evidence="1">Uncharacterized protein</fullName>
    </submittedName>
</protein>
<organism evidence="1 2">
    <name type="scientific">Effrenium voratum</name>
    <dbReference type="NCBI Taxonomy" id="2562239"/>
    <lineage>
        <taxon>Eukaryota</taxon>
        <taxon>Sar</taxon>
        <taxon>Alveolata</taxon>
        <taxon>Dinophyceae</taxon>
        <taxon>Suessiales</taxon>
        <taxon>Symbiodiniaceae</taxon>
        <taxon>Effrenium</taxon>
    </lineage>
</organism>